<evidence type="ECO:0000256" key="5">
    <source>
        <dbReference type="ARBA" id="ARBA00023040"/>
    </source>
</evidence>
<gene>
    <name evidence="14" type="ORF">JXQ802_LOCUS31</name>
</gene>
<keyword evidence="6 12" id="KW-0472">Membrane</keyword>
<comment type="caution">
    <text evidence="14">The sequence shown here is derived from an EMBL/GenBank/DDBJ whole genome shotgun (WGS) entry which is preliminary data.</text>
</comment>
<evidence type="ECO:0000256" key="11">
    <source>
        <dbReference type="SAM" id="MobiDB-lite"/>
    </source>
</evidence>
<feature type="compositionally biased region" description="Low complexity" evidence="11">
    <location>
        <begin position="267"/>
        <end position="278"/>
    </location>
</feature>
<keyword evidence="8 10" id="KW-0675">Receptor</keyword>
<evidence type="ECO:0000256" key="7">
    <source>
        <dbReference type="ARBA" id="ARBA00023157"/>
    </source>
</evidence>
<feature type="transmembrane region" description="Helical" evidence="12">
    <location>
        <begin position="81"/>
        <end position="103"/>
    </location>
</feature>
<keyword evidence="15" id="KW-1185">Reference proteome</keyword>
<protein>
    <recommendedName>
        <fullName evidence="13">G-protein coupled receptors family 1 profile domain-containing protein</fullName>
    </recommendedName>
</protein>
<keyword evidence="4 12" id="KW-1133">Transmembrane helix</keyword>
<accession>A0A813MYQ9</accession>
<evidence type="ECO:0000256" key="4">
    <source>
        <dbReference type="ARBA" id="ARBA00022989"/>
    </source>
</evidence>
<dbReference type="Gene3D" id="1.20.1070.10">
    <property type="entry name" value="Rhodopsin 7-helix transmembrane proteins"/>
    <property type="match status" value="2"/>
</dbReference>
<keyword evidence="5 10" id="KW-0297">G-protein coupled receptor</keyword>
<feature type="transmembrane region" description="Helical" evidence="12">
    <location>
        <begin position="523"/>
        <end position="545"/>
    </location>
</feature>
<proteinExistence type="inferred from homology"/>
<feature type="region of interest" description="Disordered" evidence="11">
    <location>
        <begin position="307"/>
        <end position="342"/>
    </location>
</feature>
<evidence type="ECO:0000256" key="6">
    <source>
        <dbReference type="ARBA" id="ARBA00023136"/>
    </source>
</evidence>
<feature type="compositionally biased region" description="Low complexity" evidence="11">
    <location>
        <begin position="438"/>
        <end position="450"/>
    </location>
</feature>
<comment type="subcellular location">
    <subcellularLocation>
        <location evidence="1">Cell membrane</location>
        <topology evidence="1">Multi-pass membrane protein</topology>
    </subcellularLocation>
</comment>
<name>A0A813MYQ9_9BILA</name>
<evidence type="ECO:0000313" key="15">
    <source>
        <dbReference type="Proteomes" id="UP000663870"/>
    </source>
</evidence>
<dbReference type="SMART" id="SM01381">
    <property type="entry name" value="7TM_GPCR_Srsx"/>
    <property type="match status" value="1"/>
</dbReference>
<sequence>MHSNVSSDVVAADENTTSVVFIDNSGLIFSATQRHSNTILIISYSWPALLLSFFSIIGVIGNLLVCLAIATERRLQSRTNWFLFSLALADMLVSGLVIPLAVVKEFTGFWILGPALCDLWIFLDVCSCTSSIMHIVVISIDRYLAINDPLNTRTRQQKCKILLLIIIVWLIAILLSSPMIVLGAINPYNIFINGQCLINNQFFVIYGSVVSFVIPLIIVIIMYTLTVRRLKKQIRQCQTQLAHEQLARAASLVAKPFLRRHIPTRETTSTNPNVTNTSQWTPMSTRALKRTRLRQIQTSLEYSEESADNISLQQQQQQQKQHQQQQQQQEQSDQESQIEEKPIVSQDLILQVSTKTSPHIEYACPKNPFCQLKCTCNYQQQEQKQEQQQQQHQLETVFEPESHINRLKYLNCCTTTSSSPTLRRHYSPKSYPISLPMSTSSNQSLTSSNRSKSRPNTRRTWHRLTITSNIGISRTKSSAVRNEQKAVKVLGVVFVIFVIAWFPFCIMNLLQGVCQRCSINPNILSGFVWLGYVSSTINPLVYTIFNRNFRLKFIALLKCHCLYSTSRHRHFSSYQSYSSLHRSRLQGKNGSTKNDHHRRFDTFYEQQELKSLHTISPQL</sequence>
<dbReference type="Pfam" id="PF00001">
    <property type="entry name" value="7tm_1"/>
    <property type="match status" value="1"/>
</dbReference>
<dbReference type="Proteomes" id="UP000663870">
    <property type="component" value="Unassembled WGS sequence"/>
</dbReference>
<feature type="compositionally biased region" description="Low complexity" evidence="11">
    <location>
        <begin position="313"/>
        <end position="331"/>
    </location>
</feature>
<feature type="transmembrane region" description="Helical" evidence="12">
    <location>
        <begin position="489"/>
        <end position="511"/>
    </location>
</feature>
<dbReference type="AlphaFoldDB" id="A0A813MYQ9"/>
<feature type="transmembrane region" description="Helical" evidence="12">
    <location>
        <begin position="44"/>
        <end position="69"/>
    </location>
</feature>
<evidence type="ECO:0000256" key="8">
    <source>
        <dbReference type="ARBA" id="ARBA00023170"/>
    </source>
</evidence>
<evidence type="ECO:0000256" key="12">
    <source>
        <dbReference type="SAM" id="Phobius"/>
    </source>
</evidence>
<reference evidence="14" key="1">
    <citation type="submission" date="2021-02" db="EMBL/GenBank/DDBJ databases">
        <authorList>
            <person name="Nowell W R."/>
        </authorList>
    </citation>
    <scope>NUCLEOTIDE SEQUENCE</scope>
</reference>
<evidence type="ECO:0000256" key="2">
    <source>
        <dbReference type="ARBA" id="ARBA00022475"/>
    </source>
</evidence>
<dbReference type="GO" id="GO:0004930">
    <property type="term" value="F:G protein-coupled receptor activity"/>
    <property type="evidence" value="ECO:0007669"/>
    <property type="project" value="UniProtKB-KW"/>
</dbReference>
<feature type="transmembrane region" description="Helical" evidence="12">
    <location>
        <begin position="205"/>
        <end position="225"/>
    </location>
</feature>
<dbReference type="PRINTS" id="PR00237">
    <property type="entry name" value="GPCRRHODOPSN"/>
</dbReference>
<organism evidence="14 15">
    <name type="scientific">Rotaria sordida</name>
    <dbReference type="NCBI Taxonomy" id="392033"/>
    <lineage>
        <taxon>Eukaryota</taxon>
        <taxon>Metazoa</taxon>
        <taxon>Spiralia</taxon>
        <taxon>Gnathifera</taxon>
        <taxon>Rotifera</taxon>
        <taxon>Eurotatoria</taxon>
        <taxon>Bdelloidea</taxon>
        <taxon>Philodinida</taxon>
        <taxon>Philodinidae</taxon>
        <taxon>Rotaria</taxon>
    </lineage>
</organism>
<evidence type="ECO:0000256" key="3">
    <source>
        <dbReference type="ARBA" id="ARBA00022692"/>
    </source>
</evidence>
<dbReference type="FunFam" id="1.20.1070.10:FF:000523">
    <property type="entry name" value="5-hydroxytryptamine receptor 2B"/>
    <property type="match status" value="1"/>
</dbReference>
<feature type="transmembrane region" description="Helical" evidence="12">
    <location>
        <begin position="161"/>
        <end position="185"/>
    </location>
</feature>
<keyword evidence="9 10" id="KW-0807">Transducer</keyword>
<feature type="region of interest" description="Disordered" evidence="11">
    <location>
        <begin position="431"/>
        <end position="458"/>
    </location>
</feature>
<evidence type="ECO:0000256" key="9">
    <source>
        <dbReference type="ARBA" id="ARBA00023224"/>
    </source>
</evidence>
<dbReference type="GO" id="GO:0005886">
    <property type="term" value="C:plasma membrane"/>
    <property type="evidence" value="ECO:0007669"/>
    <property type="project" value="UniProtKB-SubCell"/>
</dbReference>
<feature type="domain" description="G-protein coupled receptors family 1 profile" evidence="13">
    <location>
        <begin position="61"/>
        <end position="542"/>
    </location>
</feature>
<keyword evidence="2" id="KW-1003">Cell membrane</keyword>
<dbReference type="InterPro" id="IPR017452">
    <property type="entry name" value="GPCR_Rhodpsn_7TM"/>
</dbReference>
<keyword evidence="3 10" id="KW-0812">Transmembrane</keyword>
<evidence type="ECO:0000256" key="10">
    <source>
        <dbReference type="RuleBase" id="RU000688"/>
    </source>
</evidence>
<evidence type="ECO:0000256" key="1">
    <source>
        <dbReference type="ARBA" id="ARBA00004651"/>
    </source>
</evidence>
<keyword evidence="7" id="KW-1015">Disulfide bond</keyword>
<evidence type="ECO:0000259" key="13">
    <source>
        <dbReference type="PROSITE" id="PS50262"/>
    </source>
</evidence>
<feature type="transmembrane region" description="Helical" evidence="12">
    <location>
        <begin position="119"/>
        <end position="140"/>
    </location>
</feature>
<evidence type="ECO:0000313" key="14">
    <source>
        <dbReference type="EMBL" id="CAF0724563.1"/>
    </source>
</evidence>
<dbReference type="PROSITE" id="PS50262">
    <property type="entry name" value="G_PROTEIN_RECEP_F1_2"/>
    <property type="match status" value="1"/>
</dbReference>
<dbReference type="SUPFAM" id="SSF81321">
    <property type="entry name" value="Family A G protein-coupled receptor-like"/>
    <property type="match status" value="1"/>
</dbReference>
<comment type="similarity">
    <text evidence="10">Belongs to the G-protein coupled receptor 1 family.</text>
</comment>
<dbReference type="PANTHER" id="PTHR24248">
    <property type="entry name" value="ADRENERGIC RECEPTOR-RELATED G-PROTEIN COUPLED RECEPTOR"/>
    <property type="match status" value="1"/>
</dbReference>
<dbReference type="PROSITE" id="PS00237">
    <property type="entry name" value="G_PROTEIN_RECEP_F1_1"/>
    <property type="match status" value="1"/>
</dbReference>
<dbReference type="InterPro" id="IPR000276">
    <property type="entry name" value="GPCR_Rhodpsn"/>
</dbReference>
<feature type="region of interest" description="Disordered" evidence="11">
    <location>
        <begin position="264"/>
        <end position="283"/>
    </location>
</feature>
<dbReference type="EMBL" id="CAJNOL010000001">
    <property type="protein sequence ID" value="CAF0724563.1"/>
    <property type="molecule type" value="Genomic_DNA"/>
</dbReference>